<name>A0ABN6KCS8_9LEPT</name>
<organism evidence="11 12">
    <name type="scientific">Leptospira kobayashii</name>
    <dbReference type="NCBI Taxonomy" id="1917830"/>
    <lineage>
        <taxon>Bacteria</taxon>
        <taxon>Pseudomonadati</taxon>
        <taxon>Spirochaetota</taxon>
        <taxon>Spirochaetia</taxon>
        <taxon>Leptospirales</taxon>
        <taxon>Leptospiraceae</taxon>
        <taxon>Leptospira</taxon>
    </lineage>
</organism>
<proteinExistence type="inferred from homology"/>
<keyword evidence="6" id="KW-0560">Oxidoreductase</keyword>
<dbReference type="Pfam" id="PF02558">
    <property type="entry name" value="ApbA"/>
    <property type="match status" value="1"/>
</dbReference>
<evidence type="ECO:0000256" key="6">
    <source>
        <dbReference type="ARBA" id="ARBA00023002"/>
    </source>
</evidence>
<dbReference type="Proteomes" id="UP000245263">
    <property type="component" value="Chromosome 1"/>
</dbReference>
<evidence type="ECO:0000256" key="7">
    <source>
        <dbReference type="ARBA" id="ARBA00032024"/>
    </source>
</evidence>
<dbReference type="PANTHER" id="PTHR43765">
    <property type="entry name" value="2-DEHYDROPANTOATE 2-REDUCTASE-RELATED"/>
    <property type="match status" value="1"/>
</dbReference>
<dbReference type="InterPro" id="IPR013752">
    <property type="entry name" value="KPA_reductase"/>
</dbReference>
<dbReference type="EC" id="1.1.1.169" evidence="3"/>
<dbReference type="SUPFAM" id="SSF51735">
    <property type="entry name" value="NAD(P)-binding Rossmann-fold domains"/>
    <property type="match status" value="1"/>
</dbReference>
<dbReference type="EMBL" id="AP025028">
    <property type="protein sequence ID" value="BDA78001.1"/>
    <property type="molecule type" value="Genomic_DNA"/>
</dbReference>
<evidence type="ECO:0000256" key="3">
    <source>
        <dbReference type="ARBA" id="ARBA00013014"/>
    </source>
</evidence>
<dbReference type="InterPro" id="IPR008927">
    <property type="entry name" value="6-PGluconate_DH-like_C_sf"/>
</dbReference>
<dbReference type="InterPro" id="IPR013328">
    <property type="entry name" value="6PGD_dom2"/>
</dbReference>
<evidence type="ECO:0000313" key="11">
    <source>
        <dbReference type="EMBL" id="BDA78001.1"/>
    </source>
</evidence>
<feature type="domain" description="Ketopantoate reductase C-terminal" evidence="10">
    <location>
        <begin position="186"/>
        <end position="327"/>
    </location>
</feature>
<evidence type="ECO:0000256" key="5">
    <source>
        <dbReference type="ARBA" id="ARBA00022857"/>
    </source>
</evidence>
<comment type="catalytic activity">
    <reaction evidence="8">
        <text>(R)-pantoate + NADP(+) = 2-dehydropantoate + NADPH + H(+)</text>
        <dbReference type="Rhea" id="RHEA:16233"/>
        <dbReference type="ChEBI" id="CHEBI:11561"/>
        <dbReference type="ChEBI" id="CHEBI:15378"/>
        <dbReference type="ChEBI" id="CHEBI:15980"/>
        <dbReference type="ChEBI" id="CHEBI:57783"/>
        <dbReference type="ChEBI" id="CHEBI:58349"/>
        <dbReference type="EC" id="1.1.1.169"/>
    </reaction>
</comment>
<evidence type="ECO:0000256" key="1">
    <source>
        <dbReference type="ARBA" id="ARBA00004994"/>
    </source>
</evidence>
<dbReference type="RefSeq" id="WP_109018624.1">
    <property type="nucleotide sequence ID" value="NZ_AP025028.1"/>
</dbReference>
<dbReference type="Gene3D" id="1.10.1040.10">
    <property type="entry name" value="N-(1-d-carboxylethyl)-l-norvaline Dehydrogenase, domain 2"/>
    <property type="match status" value="1"/>
</dbReference>
<sequence>MQNSNTTQNVFPKIAILGMGAITLSIARALSRNKVPYFVLTRDAKRKSELLTNPLWYRFGSGETEPISFEGITSSLEETKDNFDYIILGAKSANLEESIQKSLPLLAKGGRFVLIQNGFPEEIVSVNADQILGGVVGWNTQKLSDGVYFQSNAGALILGGADETSPESFWKQALEPYIPVILTSNLKGFRWHKLGINSVINGLSASCQLTLGELFFKKSGRSAAIRVLTEVRNIIEKIGIKEEVVPGSVSVGKLGNGKGALPFLLRHIILLAIGIKYYRIRTSMVQDLDAGRKTEIDELNGQIVTKSKKWGIITPVNEAIVKKIKSLEEGKDKPAISFLEELARM</sequence>
<dbReference type="InterPro" id="IPR013332">
    <property type="entry name" value="KPR_N"/>
</dbReference>
<gene>
    <name evidence="11" type="ORF">LPTSP3_g09310</name>
</gene>
<dbReference type="InterPro" id="IPR036291">
    <property type="entry name" value="NAD(P)-bd_dom_sf"/>
</dbReference>
<dbReference type="Gene3D" id="3.40.50.720">
    <property type="entry name" value="NAD(P)-binding Rossmann-like Domain"/>
    <property type="match status" value="1"/>
</dbReference>
<protein>
    <recommendedName>
        <fullName evidence="4">2-dehydropantoate 2-reductase</fullName>
        <ecNumber evidence="3">1.1.1.169</ecNumber>
    </recommendedName>
    <alternativeName>
        <fullName evidence="7">Ketopantoate reductase</fullName>
    </alternativeName>
</protein>
<evidence type="ECO:0000259" key="9">
    <source>
        <dbReference type="Pfam" id="PF02558"/>
    </source>
</evidence>
<comment type="similarity">
    <text evidence="2">Belongs to the ketopantoate reductase family.</text>
</comment>
<dbReference type="SUPFAM" id="SSF48179">
    <property type="entry name" value="6-phosphogluconate dehydrogenase C-terminal domain-like"/>
    <property type="match status" value="1"/>
</dbReference>
<feature type="domain" description="Ketopantoate reductase N-terminal" evidence="9">
    <location>
        <begin position="14"/>
        <end position="160"/>
    </location>
</feature>
<reference evidence="11 12" key="1">
    <citation type="submission" date="2021-08" db="EMBL/GenBank/DDBJ databases">
        <title>Complete genome sequence of Leptospira kobayashii strain E30.</title>
        <authorList>
            <person name="Nakao R."/>
            <person name="Nakamura S."/>
            <person name="Masuzawa T."/>
            <person name="Koizumi N."/>
        </authorList>
    </citation>
    <scope>NUCLEOTIDE SEQUENCE [LARGE SCALE GENOMIC DNA]</scope>
    <source>
        <strain evidence="11 12">E30</strain>
    </source>
</reference>
<keyword evidence="12" id="KW-1185">Reference proteome</keyword>
<accession>A0ABN6KCS8</accession>
<evidence type="ECO:0000256" key="2">
    <source>
        <dbReference type="ARBA" id="ARBA00007870"/>
    </source>
</evidence>
<dbReference type="PANTHER" id="PTHR43765:SF2">
    <property type="entry name" value="2-DEHYDROPANTOATE 2-REDUCTASE"/>
    <property type="match status" value="1"/>
</dbReference>
<comment type="pathway">
    <text evidence="1">Cofactor biosynthesis; (R)-pantothenate biosynthesis; (R)-pantoate from 3-methyl-2-oxobutanoate: step 2/2.</text>
</comment>
<evidence type="ECO:0000256" key="8">
    <source>
        <dbReference type="ARBA" id="ARBA00048793"/>
    </source>
</evidence>
<evidence type="ECO:0000256" key="4">
    <source>
        <dbReference type="ARBA" id="ARBA00019465"/>
    </source>
</evidence>
<dbReference type="InterPro" id="IPR050838">
    <property type="entry name" value="Ketopantoate_reductase"/>
</dbReference>
<evidence type="ECO:0000313" key="12">
    <source>
        <dbReference type="Proteomes" id="UP000245263"/>
    </source>
</evidence>
<keyword evidence="5" id="KW-0521">NADP</keyword>
<evidence type="ECO:0000259" key="10">
    <source>
        <dbReference type="Pfam" id="PF08546"/>
    </source>
</evidence>
<dbReference type="Pfam" id="PF08546">
    <property type="entry name" value="ApbA_C"/>
    <property type="match status" value="1"/>
</dbReference>